<dbReference type="Proteomes" id="UP000887578">
    <property type="component" value="Unplaced"/>
</dbReference>
<name>A0A914R002_9BILA</name>
<feature type="compositionally biased region" description="Low complexity" evidence="1">
    <location>
        <begin position="369"/>
        <end position="384"/>
    </location>
</feature>
<organism evidence="3 4">
    <name type="scientific">Panagrolaimus davidi</name>
    <dbReference type="NCBI Taxonomy" id="227884"/>
    <lineage>
        <taxon>Eukaryota</taxon>
        <taxon>Metazoa</taxon>
        <taxon>Ecdysozoa</taxon>
        <taxon>Nematoda</taxon>
        <taxon>Chromadorea</taxon>
        <taxon>Rhabditida</taxon>
        <taxon>Tylenchina</taxon>
        <taxon>Panagrolaimomorpha</taxon>
        <taxon>Panagrolaimoidea</taxon>
        <taxon>Panagrolaimidae</taxon>
        <taxon>Panagrolaimus</taxon>
    </lineage>
</organism>
<feature type="domain" description="Protein kinase" evidence="2">
    <location>
        <begin position="67"/>
        <end position="338"/>
    </location>
</feature>
<dbReference type="SMART" id="SM00220">
    <property type="entry name" value="S_TKc"/>
    <property type="match status" value="1"/>
</dbReference>
<sequence>MTTKSQNELTDLSTITSSETPGTTTSTTAETATTNNAAAPATTDRSSSSESRKKPEFEIGTIIDGKWKVLSELGRGGCGIVYCVERCDDTNPSHPKAALKAEYVLKHYTETLAAEANILRKLQWSRHVCQLYACGRITNDINIVCMSLAGPSLSYLRRHSPQQRMTYSTGLRIALHCLSAIEDLHCIGYLHRDIKASNFAVGYYASEARTIRILDFGFARSYLSWDSTKTYLESRRPRSRAPFLGTDRYCSTNVHKRIEQGRRDDCWSWLFMLVELLYGKLPWRDVSSKKICQVKEDSLATLFRHGPVELYSALDHLQSLKYESRPNYDHLREIITKICASRGFKFSDPYDWEAGGENYEVFEQLKDNSTTTATRETRTATSASPNSTSQKFEHFENSEPGESFVEILDRQPSPPAEKFVSSKQEKKNKRDDYHFEDAKDGTK</sequence>
<evidence type="ECO:0000259" key="2">
    <source>
        <dbReference type="PROSITE" id="PS50011"/>
    </source>
</evidence>
<reference evidence="4" key="1">
    <citation type="submission" date="2022-11" db="UniProtKB">
        <authorList>
            <consortium name="WormBaseParasite"/>
        </authorList>
    </citation>
    <scope>IDENTIFICATION</scope>
</reference>
<dbReference type="Gene3D" id="1.10.510.10">
    <property type="entry name" value="Transferase(Phosphotransferase) domain 1"/>
    <property type="match status" value="1"/>
</dbReference>
<dbReference type="GO" id="GO:0004672">
    <property type="term" value="F:protein kinase activity"/>
    <property type="evidence" value="ECO:0007669"/>
    <property type="project" value="InterPro"/>
</dbReference>
<keyword evidence="3" id="KW-1185">Reference proteome</keyword>
<protein>
    <submittedName>
        <fullName evidence="4">Protein kinase domain-containing protein</fullName>
    </submittedName>
</protein>
<evidence type="ECO:0000313" key="3">
    <source>
        <dbReference type="Proteomes" id="UP000887578"/>
    </source>
</evidence>
<dbReference type="InterPro" id="IPR011009">
    <property type="entry name" value="Kinase-like_dom_sf"/>
</dbReference>
<dbReference type="PANTHER" id="PTHR11909">
    <property type="entry name" value="CASEIN KINASE-RELATED"/>
    <property type="match status" value="1"/>
</dbReference>
<accession>A0A914R002</accession>
<dbReference type="Pfam" id="PF00069">
    <property type="entry name" value="Pkinase"/>
    <property type="match status" value="1"/>
</dbReference>
<feature type="compositionally biased region" description="Polar residues" evidence="1">
    <location>
        <begin position="1"/>
        <end position="12"/>
    </location>
</feature>
<dbReference type="GO" id="GO:0005524">
    <property type="term" value="F:ATP binding"/>
    <property type="evidence" value="ECO:0007669"/>
    <property type="project" value="InterPro"/>
</dbReference>
<feature type="region of interest" description="Disordered" evidence="1">
    <location>
        <begin position="369"/>
        <end position="443"/>
    </location>
</feature>
<feature type="region of interest" description="Disordered" evidence="1">
    <location>
        <begin position="1"/>
        <end position="54"/>
    </location>
</feature>
<evidence type="ECO:0000256" key="1">
    <source>
        <dbReference type="SAM" id="MobiDB-lite"/>
    </source>
</evidence>
<dbReference type="SUPFAM" id="SSF56112">
    <property type="entry name" value="Protein kinase-like (PK-like)"/>
    <property type="match status" value="1"/>
</dbReference>
<evidence type="ECO:0000313" key="4">
    <source>
        <dbReference type="WBParaSite" id="PDA_v2.g9951.t1"/>
    </source>
</evidence>
<dbReference type="InterPro" id="IPR050235">
    <property type="entry name" value="CK1_Ser-Thr_kinase"/>
</dbReference>
<dbReference type="PROSITE" id="PS50011">
    <property type="entry name" value="PROTEIN_KINASE_DOM"/>
    <property type="match status" value="1"/>
</dbReference>
<dbReference type="AlphaFoldDB" id="A0A914R002"/>
<proteinExistence type="predicted"/>
<feature type="compositionally biased region" description="Low complexity" evidence="1">
    <location>
        <begin position="13"/>
        <end position="49"/>
    </location>
</feature>
<dbReference type="InterPro" id="IPR000719">
    <property type="entry name" value="Prot_kinase_dom"/>
</dbReference>
<dbReference type="WBParaSite" id="PDA_v2.g9951.t1">
    <property type="protein sequence ID" value="PDA_v2.g9951.t1"/>
    <property type="gene ID" value="PDA_v2.g9951"/>
</dbReference>
<feature type="compositionally biased region" description="Basic and acidic residues" evidence="1">
    <location>
        <begin position="423"/>
        <end position="443"/>
    </location>
</feature>